<feature type="compositionally biased region" description="Acidic residues" evidence="1">
    <location>
        <begin position="128"/>
        <end position="157"/>
    </location>
</feature>
<feature type="region of interest" description="Disordered" evidence="1">
    <location>
        <begin position="1"/>
        <end position="20"/>
    </location>
</feature>
<comment type="caution">
    <text evidence="2">The sequence shown here is derived from an EMBL/GenBank/DDBJ whole genome shotgun (WGS) entry which is preliminary data.</text>
</comment>
<dbReference type="EMBL" id="LYXU01000003">
    <property type="protein sequence ID" value="OBS22963.1"/>
    <property type="molecule type" value="Genomic_DNA"/>
</dbReference>
<keyword evidence="3" id="KW-1185">Reference proteome</keyword>
<evidence type="ECO:0000313" key="2">
    <source>
        <dbReference type="EMBL" id="OBS22963.1"/>
    </source>
</evidence>
<reference evidence="2 3" key="1">
    <citation type="submission" date="2016-06" db="EMBL/GenBank/DDBJ databases">
        <title>Living apart together: crosstalk between the core and supernumerary genomes in a fungal plant pathogen.</title>
        <authorList>
            <person name="Vanheule A."/>
            <person name="Audenaert K."/>
            <person name="Warris S."/>
            <person name="Van De Geest H."/>
            <person name="Schijlen E."/>
            <person name="Hofte M."/>
            <person name="De Saeger S."/>
            <person name="Haesaert G."/>
            <person name="Waalwijk C."/>
            <person name="Van Der Lee T."/>
        </authorList>
    </citation>
    <scope>NUCLEOTIDE SEQUENCE [LARGE SCALE GENOMIC DNA]</scope>
    <source>
        <strain evidence="2 3">2516</strain>
    </source>
</reference>
<evidence type="ECO:0000313" key="3">
    <source>
        <dbReference type="Proteomes" id="UP000091967"/>
    </source>
</evidence>
<feature type="region of interest" description="Disordered" evidence="1">
    <location>
        <begin position="117"/>
        <end position="157"/>
    </location>
</feature>
<dbReference type="AlphaFoldDB" id="A0A1B8AR19"/>
<protein>
    <submittedName>
        <fullName evidence="2">Uncharacterized protein</fullName>
    </submittedName>
</protein>
<proteinExistence type="predicted"/>
<evidence type="ECO:0000256" key="1">
    <source>
        <dbReference type="SAM" id="MobiDB-lite"/>
    </source>
</evidence>
<accession>A0A1B8AR19</accession>
<organism evidence="2 3">
    <name type="scientific">Fusarium poae</name>
    <dbReference type="NCBI Taxonomy" id="36050"/>
    <lineage>
        <taxon>Eukaryota</taxon>
        <taxon>Fungi</taxon>
        <taxon>Dikarya</taxon>
        <taxon>Ascomycota</taxon>
        <taxon>Pezizomycotina</taxon>
        <taxon>Sordariomycetes</taxon>
        <taxon>Hypocreomycetidae</taxon>
        <taxon>Hypocreales</taxon>
        <taxon>Nectriaceae</taxon>
        <taxon>Fusarium</taxon>
    </lineage>
</organism>
<gene>
    <name evidence="2" type="ORF">FPOA_09284</name>
</gene>
<dbReference type="Proteomes" id="UP000091967">
    <property type="component" value="Unassembled WGS sequence"/>
</dbReference>
<sequence>MSRSTFSNFKVPSETSAPVVSASNRVLKKKMKAGKITQDDYEQRVGDVIEGIVEDLKNSCKNVSFDKVYRELAREDNRNNAWTDEDVGEDELRDRWESGNIEQFLSSEANDKIEEEGGKMMLSARYDESDDEDLEVPDDEDCSSEDDNISDDSEEDY</sequence>
<name>A0A1B8AR19_FUSPO</name>